<dbReference type="AlphaFoldDB" id="A0A401GC53"/>
<dbReference type="Proteomes" id="UP000287166">
    <property type="component" value="Unassembled WGS sequence"/>
</dbReference>
<accession>A0A401GC53</accession>
<evidence type="ECO:0000313" key="2">
    <source>
        <dbReference type="EMBL" id="GBE79725.1"/>
    </source>
</evidence>
<dbReference type="GeneID" id="38776642"/>
<dbReference type="RefSeq" id="XP_027610638.1">
    <property type="nucleotide sequence ID" value="XM_027754837.1"/>
</dbReference>
<reference evidence="2 3" key="1">
    <citation type="journal article" date="2018" name="Sci. Rep.">
        <title>Genome sequence of the cauliflower mushroom Sparassis crispa (Hanabiratake) and its association with beneficial usage.</title>
        <authorList>
            <person name="Kiyama R."/>
            <person name="Furutani Y."/>
            <person name="Kawaguchi K."/>
            <person name="Nakanishi T."/>
        </authorList>
    </citation>
    <scope>NUCLEOTIDE SEQUENCE [LARGE SCALE GENOMIC DNA]</scope>
</reference>
<comment type="caution">
    <text evidence="2">The sequence shown here is derived from an EMBL/GenBank/DDBJ whole genome shotgun (WGS) entry which is preliminary data.</text>
</comment>
<dbReference type="OrthoDB" id="2685617at2759"/>
<feature type="region of interest" description="Disordered" evidence="1">
    <location>
        <begin position="100"/>
        <end position="141"/>
    </location>
</feature>
<evidence type="ECO:0000313" key="3">
    <source>
        <dbReference type="Proteomes" id="UP000287166"/>
    </source>
</evidence>
<sequence>MATTTESYQLKLPFILASVSPDLAALHALRARLLRPTDAALNALHCPRCGVLLVDGCGETRLTRSYRNREDPGNNKNAASFRRLLRRSCKRCGYRGAAHVESDSPLSFPPPRRQGHKGVAEKKARHDSEQAPNTVNPYSTSRERCVAPLTVAPSPVPITDESVHAVLPSALSPSTSSVRPKRRSKNFDLQEMLVRSRKRQEEAKELRSHQLSTLLQELT</sequence>
<proteinExistence type="predicted"/>
<feature type="compositionally biased region" description="Polar residues" evidence="1">
    <location>
        <begin position="130"/>
        <end position="140"/>
    </location>
</feature>
<evidence type="ECO:0008006" key="4">
    <source>
        <dbReference type="Google" id="ProtNLM"/>
    </source>
</evidence>
<dbReference type="EMBL" id="BFAD01000002">
    <property type="protein sequence ID" value="GBE79725.1"/>
    <property type="molecule type" value="Genomic_DNA"/>
</dbReference>
<organism evidence="2 3">
    <name type="scientific">Sparassis crispa</name>
    <dbReference type="NCBI Taxonomy" id="139825"/>
    <lineage>
        <taxon>Eukaryota</taxon>
        <taxon>Fungi</taxon>
        <taxon>Dikarya</taxon>
        <taxon>Basidiomycota</taxon>
        <taxon>Agaricomycotina</taxon>
        <taxon>Agaricomycetes</taxon>
        <taxon>Polyporales</taxon>
        <taxon>Sparassidaceae</taxon>
        <taxon>Sparassis</taxon>
    </lineage>
</organism>
<dbReference type="InParanoid" id="A0A401GC53"/>
<gene>
    <name evidence="2" type="ORF">SCP_0209260</name>
</gene>
<evidence type="ECO:0000256" key="1">
    <source>
        <dbReference type="SAM" id="MobiDB-lite"/>
    </source>
</evidence>
<name>A0A401GC53_9APHY</name>
<feature type="compositionally biased region" description="Basic and acidic residues" evidence="1">
    <location>
        <begin position="118"/>
        <end position="129"/>
    </location>
</feature>
<protein>
    <recommendedName>
        <fullName evidence="4">Rpr2-domain-containing protein</fullName>
    </recommendedName>
</protein>
<keyword evidence="3" id="KW-1185">Reference proteome</keyword>